<dbReference type="EMBL" id="CP099837">
    <property type="protein sequence ID" value="USY18585.1"/>
    <property type="molecule type" value="Genomic_DNA"/>
</dbReference>
<dbReference type="Gene3D" id="3.40.50.2300">
    <property type="match status" value="2"/>
</dbReference>
<evidence type="ECO:0000313" key="6">
    <source>
        <dbReference type="Proteomes" id="UP001055940"/>
    </source>
</evidence>
<dbReference type="Pfam" id="PF00356">
    <property type="entry name" value="LacI"/>
    <property type="match status" value="1"/>
</dbReference>
<dbReference type="PROSITE" id="PS50932">
    <property type="entry name" value="HTH_LACI_2"/>
    <property type="match status" value="1"/>
</dbReference>
<dbReference type="CDD" id="cd01392">
    <property type="entry name" value="HTH_LacI"/>
    <property type="match status" value="1"/>
</dbReference>
<dbReference type="PANTHER" id="PTHR30146">
    <property type="entry name" value="LACI-RELATED TRANSCRIPTIONAL REPRESSOR"/>
    <property type="match status" value="1"/>
</dbReference>
<dbReference type="SUPFAM" id="SSF53822">
    <property type="entry name" value="Periplasmic binding protein-like I"/>
    <property type="match status" value="1"/>
</dbReference>
<keyword evidence="6" id="KW-1185">Reference proteome</keyword>
<dbReference type="SUPFAM" id="SSF47413">
    <property type="entry name" value="lambda repressor-like DNA-binding domains"/>
    <property type="match status" value="1"/>
</dbReference>
<dbReference type="Pfam" id="PF13377">
    <property type="entry name" value="Peripla_BP_3"/>
    <property type="match status" value="1"/>
</dbReference>
<evidence type="ECO:0000259" key="4">
    <source>
        <dbReference type="PROSITE" id="PS50932"/>
    </source>
</evidence>
<keyword evidence="2" id="KW-0238">DNA-binding</keyword>
<dbReference type="Proteomes" id="UP001055940">
    <property type="component" value="Chromosome"/>
</dbReference>
<dbReference type="SMART" id="SM00354">
    <property type="entry name" value="HTH_LACI"/>
    <property type="match status" value="1"/>
</dbReference>
<dbReference type="Gene3D" id="1.10.260.40">
    <property type="entry name" value="lambda repressor-like DNA-binding domains"/>
    <property type="match status" value="1"/>
</dbReference>
<evidence type="ECO:0000256" key="2">
    <source>
        <dbReference type="ARBA" id="ARBA00023125"/>
    </source>
</evidence>
<dbReference type="CDD" id="cd06267">
    <property type="entry name" value="PBP1_LacI_sugar_binding-like"/>
    <property type="match status" value="1"/>
</dbReference>
<keyword evidence="3" id="KW-0804">Transcription</keyword>
<organism evidence="5 6">
    <name type="scientific">Nocardiopsis exhalans</name>
    <dbReference type="NCBI Taxonomy" id="163604"/>
    <lineage>
        <taxon>Bacteria</taxon>
        <taxon>Bacillati</taxon>
        <taxon>Actinomycetota</taxon>
        <taxon>Actinomycetes</taxon>
        <taxon>Streptosporangiales</taxon>
        <taxon>Nocardiopsidaceae</taxon>
        <taxon>Nocardiopsis</taxon>
    </lineage>
</organism>
<dbReference type="PROSITE" id="PS00356">
    <property type="entry name" value="HTH_LACI_1"/>
    <property type="match status" value="1"/>
</dbReference>
<dbReference type="InterPro" id="IPR046335">
    <property type="entry name" value="LacI/GalR-like_sensor"/>
</dbReference>
<evidence type="ECO:0000256" key="3">
    <source>
        <dbReference type="ARBA" id="ARBA00023163"/>
    </source>
</evidence>
<gene>
    <name evidence="5" type="ORF">NE857_25295</name>
</gene>
<evidence type="ECO:0000256" key="1">
    <source>
        <dbReference type="ARBA" id="ARBA00023015"/>
    </source>
</evidence>
<dbReference type="InterPro" id="IPR000843">
    <property type="entry name" value="HTH_LacI"/>
</dbReference>
<dbReference type="RefSeq" id="WP_254417965.1">
    <property type="nucleotide sequence ID" value="NZ_BAAAJB010000035.1"/>
</dbReference>
<feature type="domain" description="HTH lacI-type" evidence="4">
    <location>
        <begin position="6"/>
        <end position="60"/>
    </location>
</feature>
<keyword evidence="1" id="KW-0805">Transcription regulation</keyword>
<reference evidence="5" key="1">
    <citation type="submission" date="2022-06" db="EMBL/GenBank/DDBJ databases">
        <authorList>
            <person name="Ping M."/>
        </authorList>
    </citation>
    <scope>NUCLEOTIDE SEQUENCE</scope>
    <source>
        <strain evidence="5">JCM11759T</strain>
    </source>
</reference>
<name>A0ABY5D3M3_9ACTN</name>
<sequence>MSIRPPSMRDVASRAGVSLSTVSRVMRGAPGVAPQVRERVRSAADELSYVVSRNASGLVTGRTGRVAVVVPYLKPWFFGSVLAGISEVLRQADLDMLVYQVGDLRPQPGWTRTLPLRRNCDAVITVSMDLSEEECHRLDDVGVPLVLTGQRVPGRASVFIDDRAGAAGATRHLLNLGHTRIAYIGSRGESWYSRSSMQRLRGYQEAMEGAELSPWSLIKPPGHEGGEHAMGELLSDLDPPTAVLAEFDDIAMGAHRALRRSGIGVPEAISLMGFDNHEGAAILDLTTVDQSPTDIGATAGRLAIEITDGTRPRDTHLEMPTQIIPRQSTSAPRGTRGFS</sequence>
<protein>
    <submittedName>
        <fullName evidence="5">LacI family transcriptional regulator</fullName>
    </submittedName>
</protein>
<dbReference type="InterPro" id="IPR010982">
    <property type="entry name" value="Lambda_DNA-bd_dom_sf"/>
</dbReference>
<dbReference type="InterPro" id="IPR028082">
    <property type="entry name" value="Peripla_BP_I"/>
</dbReference>
<proteinExistence type="predicted"/>
<accession>A0ABY5D3M3</accession>
<evidence type="ECO:0000313" key="5">
    <source>
        <dbReference type="EMBL" id="USY18585.1"/>
    </source>
</evidence>
<dbReference type="PANTHER" id="PTHR30146:SF109">
    <property type="entry name" value="HTH-TYPE TRANSCRIPTIONAL REGULATOR GALS"/>
    <property type="match status" value="1"/>
</dbReference>